<dbReference type="OrthoDB" id="6770063at2759"/>
<dbReference type="InterPro" id="IPR035992">
    <property type="entry name" value="Ricin_B-like_lectins"/>
</dbReference>
<dbReference type="Proteomes" id="UP000738325">
    <property type="component" value="Unassembled WGS sequence"/>
</dbReference>
<organism evidence="2 3">
    <name type="scientific">Dissophora globulifera</name>
    <dbReference type="NCBI Taxonomy" id="979702"/>
    <lineage>
        <taxon>Eukaryota</taxon>
        <taxon>Fungi</taxon>
        <taxon>Fungi incertae sedis</taxon>
        <taxon>Mucoromycota</taxon>
        <taxon>Mortierellomycotina</taxon>
        <taxon>Mortierellomycetes</taxon>
        <taxon>Mortierellales</taxon>
        <taxon>Mortierellaceae</taxon>
        <taxon>Dissophora</taxon>
    </lineage>
</organism>
<dbReference type="SUPFAM" id="SSF55486">
    <property type="entry name" value="Metalloproteases ('zincins'), catalytic domain"/>
    <property type="match status" value="1"/>
</dbReference>
<dbReference type="SMART" id="SM00458">
    <property type="entry name" value="RICIN"/>
    <property type="match status" value="1"/>
</dbReference>
<evidence type="ECO:0000259" key="1">
    <source>
        <dbReference type="PROSITE" id="PS50927"/>
    </source>
</evidence>
<evidence type="ECO:0000313" key="3">
    <source>
        <dbReference type="Proteomes" id="UP000738325"/>
    </source>
</evidence>
<dbReference type="SUPFAM" id="SSF50370">
    <property type="entry name" value="Ricin B-like lectins"/>
    <property type="match status" value="1"/>
</dbReference>
<protein>
    <recommendedName>
        <fullName evidence="1">Bulb-type lectin domain-containing protein</fullName>
    </recommendedName>
</protein>
<dbReference type="PROSITE" id="PS50927">
    <property type="entry name" value="BULB_LECTIN"/>
    <property type="match status" value="1"/>
</dbReference>
<dbReference type="EMBL" id="JAAAIP010000369">
    <property type="protein sequence ID" value="KAG0318486.1"/>
    <property type="molecule type" value="Genomic_DNA"/>
</dbReference>
<feature type="domain" description="Bulb-type lectin" evidence="1">
    <location>
        <begin position="155"/>
        <end position="275"/>
    </location>
</feature>
<name>A0A9P6UTH1_9FUNG</name>
<dbReference type="Gene3D" id="2.90.10.10">
    <property type="entry name" value="Bulb-type lectin domain"/>
    <property type="match status" value="1"/>
</dbReference>
<dbReference type="InterPro" id="IPR036426">
    <property type="entry name" value="Bulb-type_lectin_dom_sf"/>
</dbReference>
<accession>A0A9P6UTH1</accession>
<evidence type="ECO:0000313" key="2">
    <source>
        <dbReference type="EMBL" id="KAG0318486.1"/>
    </source>
</evidence>
<proteinExistence type="predicted"/>
<dbReference type="InterPro" id="IPR000772">
    <property type="entry name" value="Ricin_B_lectin"/>
</dbReference>
<dbReference type="Pfam" id="PF00652">
    <property type="entry name" value="Ricin_B_lectin"/>
    <property type="match status" value="1"/>
</dbReference>
<sequence>MTTNDAILTLAHELGHTIGLAHELPLETALFNTTAVWTDSLYDSKSIMRTRIGDISGVSALDCRAMGYYNAAFPIQPTVCVKKKVSGAIVCDKNRAKFVTVGLVETKVATDQFYVQPKAGGHDEELMDIDSSTCLGNDITKYTVVNPVESSDGSTGIMNGGFIISQCEAVQVESDPGYFYAMQSDGNFVGYELITGKAVSKTGSNGLGTKGNYQIAFQENGDLAIYDINGDRTWSSGTYLGADNSLRLEANNLWFNAGSFGIFDTQNRVMYSNGRSLYVTFEEVNLQIKGTTYCLDASQNIGGGPAFLYQCTDGAENQRWRILSDGHIQDDLTGKLFKSQQWKLLSDGTIQNVESPNYCLTNTKASLTNLNPIQMWPCDPSNNNAQQWNVRY</sequence>
<gene>
    <name evidence="2" type="ORF">BGZ99_005647</name>
</gene>
<dbReference type="SUPFAM" id="SSF51110">
    <property type="entry name" value="alpha-D-mannose-specific plant lectins"/>
    <property type="match status" value="1"/>
</dbReference>
<reference evidence="2" key="1">
    <citation type="journal article" date="2020" name="Fungal Divers.">
        <title>Resolving the Mortierellaceae phylogeny through synthesis of multi-gene phylogenetics and phylogenomics.</title>
        <authorList>
            <person name="Vandepol N."/>
            <person name="Liber J."/>
            <person name="Desiro A."/>
            <person name="Na H."/>
            <person name="Kennedy M."/>
            <person name="Barry K."/>
            <person name="Grigoriev I.V."/>
            <person name="Miller A.N."/>
            <person name="O'Donnell K."/>
            <person name="Stajich J.E."/>
            <person name="Bonito G."/>
        </authorList>
    </citation>
    <scope>NUCLEOTIDE SEQUENCE</scope>
    <source>
        <strain evidence="2">REB-010B</strain>
    </source>
</reference>
<dbReference type="AlphaFoldDB" id="A0A9P6UTH1"/>
<comment type="caution">
    <text evidence="2">The sequence shown here is derived from an EMBL/GenBank/DDBJ whole genome shotgun (WGS) entry which is preliminary data.</text>
</comment>
<dbReference type="InterPro" id="IPR001480">
    <property type="entry name" value="Bulb-type_lectin_dom"/>
</dbReference>
<dbReference type="PROSITE" id="PS50231">
    <property type="entry name" value="RICIN_B_LECTIN"/>
    <property type="match status" value="1"/>
</dbReference>
<keyword evidence="3" id="KW-1185">Reference proteome</keyword>
<dbReference type="Gene3D" id="2.80.10.50">
    <property type="match status" value="2"/>
</dbReference>